<evidence type="ECO:0000256" key="6">
    <source>
        <dbReference type="PROSITE-ProRule" id="PRU00302"/>
    </source>
</evidence>
<reference evidence="9 10" key="1">
    <citation type="submission" date="2021-04" db="EMBL/GenBank/DDBJ databases">
        <authorList>
            <person name="Bliznina A."/>
        </authorList>
    </citation>
    <scope>NUCLEOTIDE SEQUENCE [LARGE SCALE GENOMIC DNA]</scope>
</reference>
<dbReference type="PROSITE" id="PS50026">
    <property type="entry name" value="EGF_3"/>
    <property type="match status" value="1"/>
</dbReference>
<dbReference type="InterPro" id="IPR000152">
    <property type="entry name" value="EGF-type_Asp/Asn_hydroxyl_site"/>
</dbReference>
<evidence type="ECO:0000256" key="4">
    <source>
        <dbReference type="ARBA" id="ARBA00023157"/>
    </source>
</evidence>
<evidence type="ECO:0000256" key="3">
    <source>
        <dbReference type="ARBA" id="ARBA00022737"/>
    </source>
</evidence>
<dbReference type="InterPro" id="IPR036116">
    <property type="entry name" value="FN3_sf"/>
</dbReference>
<dbReference type="Pfam" id="PF00084">
    <property type="entry name" value="Sushi"/>
    <property type="match status" value="1"/>
</dbReference>
<evidence type="ECO:0000313" key="9">
    <source>
        <dbReference type="EMBL" id="CAG5104647.1"/>
    </source>
</evidence>
<dbReference type="PROSITE" id="PS00010">
    <property type="entry name" value="ASX_HYDROXYL"/>
    <property type="match status" value="1"/>
</dbReference>
<dbReference type="SUPFAM" id="SSF57196">
    <property type="entry name" value="EGF/Laminin"/>
    <property type="match status" value="1"/>
</dbReference>
<dbReference type="SMART" id="SM00032">
    <property type="entry name" value="CCP"/>
    <property type="match status" value="1"/>
</dbReference>
<dbReference type="EMBL" id="OU015566">
    <property type="protein sequence ID" value="CAG5104647.1"/>
    <property type="molecule type" value="Genomic_DNA"/>
</dbReference>
<feature type="domain" description="Sushi" evidence="8">
    <location>
        <begin position="259"/>
        <end position="328"/>
    </location>
</feature>
<keyword evidence="6" id="KW-0768">Sushi</keyword>
<dbReference type="InterPro" id="IPR049883">
    <property type="entry name" value="NOTCH1_EGF-like"/>
</dbReference>
<proteinExistence type="predicted"/>
<dbReference type="InterPro" id="IPR018097">
    <property type="entry name" value="EGF_Ca-bd_CS"/>
</dbReference>
<dbReference type="SMART" id="SM00179">
    <property type="entry name" value="EGF_CA"/>
    <property type="match status" value="2"/>
</dbReference>
<dbReference type="SUPFAM" id="SSF57535">
    <property type="entry name" value="Complement control module/SCR domain"/>
    <property type="match status" value="1"/>
</dbReference>
<feature type="disulfide bond" evidence="6">
    <location>
        <begin position="299"/>
        <end position="326"/>
    </location>
</feature>
<dbReference type="PANTHER" id="PTHR24039:SF58">
    <property type="entry name" value="EGF-LIKE DOMAIN-CONTAINING PROTEIN"/>
    <property type="match status" value="1"/>
</dbReference>
<evidence type="ECO:0000256" key="1">
    <source>
        <dbReference type="ARBA" id="ARBA00022536"/>
    </source>
</evidence>
<organism evidence="9 10">
    <name type="scientific">Oikopleura dioica</name>
    <name type="common">Tunicate</name>
    <dbReference type="NCBI Taxonomy" id="34765"/>
    <lineage>
        <taxon>Eukaryota</taxon>
        <taxon>Metazoa</taxon>
        <taxon>Chordata</taxon>
        <taxon>Tunicata</taxon>
        <taxon>Appendicularia</taxon>
        <taxon>Copelata</taxon>
        <taxon>Oikopleuridae</taxon>
        <taxon>Oikopleura</taxon>
    </lineage>
</organism>
<keyword evidence="2" id="KW-0732">Signal</keyword>
<dbReference type="PROSITE" id="PS01187">
    <property type="entry name" value="EGF_CA"/>
    <property type="match status" value="1"/>
</dbReference>
<evidence type="ECO:0000259" key="8">
    <source>
        <dbReference type="PROSITE" id="PS50923"/>
    </source>
</evidence>
<gene>
    <name evidence="9" type="ORF">OKIOD_LOCUS10183</name>
</gene>
<sequence>MIWVIALLPFLGAIKIPSKEERESYKCLASAECVKTYLENENKLLGLKKQGGLPAGAPPIPGLGAPPISSNVSPTGNQPPIFKGPLAVNVMFGEKFEIQLDWTDETPESVTVSIPPEVKAGTVTRTGKFHYSAAHSQPLEMLSDLNRVVFILDDGEHTTEFTPTWNYCACRNGGLCNYDTKANFDSFYMASCICGDAWGGEFCTEDKDGCENPNPSCFPGVRCIDQAAPLSGHMCDDCPPGHSGNGFICEPDSDESREPICYDLPKIPHGSFIIPNSLVDFVDSGEQALAEGETLRYECEEGYEMMGSRDLICMSGGIFSEVPPICRDINECQRSPAPCHPTAQCRNSPGGYECECGRDWINVENTSACEPLVGFLKLDENNEDTASCTPSSANSVDVYWSITKRWQFDPEVIDKFIISWFPYETETEQADERFKLIGMDRGSITGGSMEYEDLMAETSLRKPDFEYIVLDHSYNAFIIDGLQPDTNYNIGVKLETKQGALIGEKFSAALRLSRALLPLPKPLSLQKYWELALKSSSSRQLSQWALSKTTSLSRS</sequence>
<keyword evidence="10" id="KW-1185">Reference proteome</keyword>
<evidence type="ECO:0000256" key="5">
    <source>
        <dbReference type="PROSITE-ProRule" id="PRU00076"/>
    </source>
</evidence>
<dbReference type="InterPro" id="IPR035976">
    <property type="entry name" value="Sushi/SCR/CCP_sf"/>
</dbReference>
<dbReference type="SUPFAM" id="SSF49265">
    <property type="entry name" value="Fibronectin type III"/>
    <property type="match status" value="1"/>
</dbReference>
<dbReference type="Gene3D" id="2.10.25.10">
    <property type="entry name" value="Laminin"/>
    <property type="match status" value="2"/>
</dbReference>
<evidence type="ECO:0000259" key="7">
    <source>
        <dbReference type="PROSITE" id="PS50026"/>
    </source>
</evidence>
<accession>A0ABN7SSV8</accession>
<dbReference type="Gene3D" id="2.10.70.10">
    <property type="entry name" value="Complement Module, domain 1"/>
    <property type="match status" value="1"/>
</dbReference>
<dbReference type="Gene3D" id="2.60.40.10">
    <property type="entry name" value="Immunoglobulins"/>
    <property type="match status" value="1"/>
</dbReference>
<evidence type="ECO:0000313" key="10">
    <source>
        <dbReference type="Proteomes" id="UP001158576"/>
    </source>
</evidence>
<evidence type="ECO:0000256" key="2">
    <source>
        <dbReference type="ARBA" id="ARBA00022729"/>
    </source>
</evidence>
<dbReference type="InterPro" id="IPR000436">
    <property type="entry name" value="Sushi_SCR_CCP_dom"/>
</dbReference>
<dbReference type="CDD" id="cd00033">
    <property type="entry name" value="CCP"/>
    <property type="match status" value="1"/>
</dbReference>
<dbReference type="PROSITE" id="PS50923">
    <property type="entry name" value="SUSHI"/>
    <property type="match status" value="1"/>
</dbReference>
<dbReference type="InterPro" id="IPR013783">
    <property type="entry name" value="Ig-like_fold"/>
</dbReference>
<keyword evidence="4 6" id="KW-1015">Disulfide bond</keyword>
<dbReference type="Pfam" id="PF07645">
    <property type="entry name" value="EGF_CA"/>
    <property type="match status" value="1"/>
</dbReference>
<dbReference type="InterPro" id="IPR000742">
    <property type="entry name" value="EGF"/>
</dbReference>
<keyword evidence="1 5" id="KW-0245">EGF-like domain</keyword>
<dbReference type="CDD" id="cd00054">
    <property type="entry name" value="EGF_CA"/>
    <property type="match status" value="1"/>
</dbReference>
<keyword evidence="3" id="KW-0677">Repeat</keyword>
<dbReference type="PROSITE" id="PS00022">
    <property type="entry name" value="EGF_1"/>
    <property type="match status" value="1"/>
</dbReference>
<dbReference type="SMART" id="SM00181">
    <property type="entry name" value="EGF"/>
    <property type="match status" value="2"/>
</dbReference>
<comment type="caution">
    <text evidence="5">Lacks conserved residue(s) required for the propagation of feature annotation.</text>
</comment>
<protein>
    <submittedName>
        <fullName evidence="9">Oidioi.mRNA.OKI2018_I69.chr1.g1418.t1.cds</fullName>
    </submittedName>
</protein>
<dbReference type="PANTHER" id="PTHR24039">
    <property type="entry name" value="FIBRILLIN-RELATED"/>
    <property type="match status" value="1"/>
</dbReference>
<name>A0ABN7SSV8_OIKDI</name>
<dbReference type="Proteomes" id="UP001158576">
    <property type="component" value="Chromosome 1"/>
</dbReference>
<feature type="domain" description="EGF-like" evidence="7">
    <location>
        <begin position="328"/>
        <end position="370"/>
    </location>
</feature>
<dbReference type="InterPro" id="IPR001881">
    <property type="entry name" value="EGF-like_Ca-bd_dom"/>
</dbReference>